<dbReference type="Gene3D" id="3.30.720.120">
    <property type="match status" value="1"/>
</dbReference>
<dbReference type="InterPro" id="IPR037523">
    <property type="entry name" value="VOC_core"/>
</dbReference>
<evidence type="ECO:0000259" key="3">
    <source>
        <dbReference type="PROSITE" id="PS51819"/>
    </source>
</evidence>
<reference evidence="4 5" key="1">
    <citation type="submission" date="2020-02" db="EMBL/GenBank/DDBJ databases">
        <authorList>
            <person name="Li X.-J."/>
            <person name="Feng X.-M."/>
        </authorList>
    </citation>
    <scope>NUCLEOTIDE SEQUENCE [LARGE SCALE GENOMIC DNA]</scope>
    <source>
        <strain evidence="4 5">CGMCC 4.7225</strain>
    </source>
</reference>
<dbReference type="GO" id="GO:0003677">
    <property type="term" value="F:DNA binding"/>
    <property type="evidence" value="ECO:0007669"/>
    <property type="project" value="UniProtKB-KW"/>
</dbReference>
<sequence length="267" mass="29471">MATDQGRRSGRRVGELAAATGLTVRTLHYYEEIGLLVPSARTYAGHRLYDDADVARLYRICVLRRLGLPLVEIGRALEEPAWNLRAAMAAHLGELDRRHEAIGRLRSRLAGLLGSIGSGDGRLTDNLLTTVEEMTMLDTAVQGRIMLLVYEDIGAAHDWLVRVFGLGPGRVDRNDEGRAVHAELQAGDGVIWLHQEQDDWGLGSPKSVGTATACVAVMVDDVDAHYRHALHEGANVVQEPADQPYGYREYSARDLEGHLWSFMKPLD</sequence>
<dbReference type="Gene3D" id="3.30.720.110">
    <property type="match status" value="1"/>
</dbReference>
<dbReference type="Pfam" id="PF00903">
    <property type="entry name" value="Glyoxalase"/>
    <property type="match status" value="1"/>
</dbReference>
<dbReference type="AlphaFoldDB" id="A0A6N9YJX5"/>
<dbReference type="PANTHER" id="PTHR30204:SF90">
    <property type="entry name" value="HTH-TYPE TRANSCRIPTIONAL ACTIVATOR MTA"/>
    <property type="match status" value="1"/>
</dbReference>
<dbReference type="Pfam" id="PF13411">
    <property type="entry name" value="MerR_1"/>
    <property type="match status" value="1"/>
</dbReference>
<dbReference type="SUPFAM" id="SSF54593">
    <property type="entry name" value="Glyoxalase/Bleomycin resistance protein/Dihydroxybiphenyl dioxygenase"/>
    <property type="match status" value="1"/>
</dbReference>
<dbReference type="PRINTS" id="PR00040">
    <property type="entry name" value="HTHMERR"/>
</dbReference>
<dbReference type="PROSITE" id="PS00552">
    <property type="entry name" value="HTH_MERR_1"/>
    <property type="match status" value="1"/>
</dbReference>
<feature type="domain" description="HTH merR-type" evidence="2">
    <location>
        <begin position="12"/>
        <end position="79"/>
    </location>
</feature>
<comment type="caution">
    <text evidence="4">The sequence shown here is derived from an EMBL/GenBank/DDBJ whole genome shotgun (WGS) entry which is preliminary data.</text>
</comment>
<organism evidence="4 5">
    <name type="scientific">Phytoactinopolyspora alkaliphila</name>
    <dbReference type="NCBI Taxonomy" id="1783498"/>
    <lineage>
        <taxon>Bacteria</taxon>
        <taxon>Bacillati</taxon>
        <taxon>Actinomycetota</taxon>
        <taxon>Actinomycetes</taxon>
        <taxon>Jiangellales</taxon>
        <taxon>Jiangellaceae</taxon>
        <taxon>Phytoactinopolyspora</taxon>
    </lineage>
</organism>
<dbReference type="SMART" id="SM00422">
    <property type="entry name" value="HTH_MERR"/>
    <property type="match status" value="1"/>
</dbReference>
<accession>A0A6N9YJX5</accession>
<dbReference type="Proteomes" id="UP000469185">
    <property type="component" value="Unassembled WGS sequence"/>
</dbReference>
<protein>
    <submittedName>
        <fullName evidence="4">MerR family transcriptional regulator</fullName>
    </submittedName>
</protein>
<gene>
    <name evidence="4" type="ORF">G1H11_08535</name>
</gene>
<dbReference type="PANTHER" id="PTHR30204">
    <property type="entry name" value="REDOX-CYCLING DRUG-SENSING TRANSCRIPTIONAL ACTIVATOR SOXR"/>
    <property type="match status" value="1"/>
</dbReference>
<dbReference type="InterPro" id="IPR000551">
    <property type="entry name" value="MerR-type_HTH_dom"/>
</dbReference>
<dbReference type="GO" id="GO:0003700">
    <property type="term" value="F:DNA-binding transcription factor activity"/>
    <property type="evidence" value="ECO:0007669"/>
    <property type="project" value="InterPro"/>
</dbReference>
<dbReference type="CDD" id="cd01106">
    <property type="entry name" value="HTH_TipAL-Mta"/>
    <property type="match status" value="1"/>
</dbReference>
<dbReference type="InterPro" id="IPR029068">
    <property type="entry name" value="Glyas_Bleomycin-R_OHBP_Dase"/>
</dbReference>
<evidence type="ECO:0000259" key="2">
    <source>
        <dbReference type="PROSITE" id="PS50937"/>
    </source>
</evidence>
<feature type="domain" description="VOC" evidence="3">
    <location>
        <begin position="141"/>
        <end position="265"/>
    </location>
</feature>
<dbReference type="InterPro" id="IPR047057">
    <property type="entry name" value="MerR_fam"/>
</dbReference>
<dbReference type="InterPro" id="IPR004360">
    <property type="entry name" value="Glyas_Fos-R_dOase_dom"/>
</dbReference>
<evidence type="ECO:0000313" key="4">
    <source>
        <dbReference type="EMBL" id="NED95361.1"/>
    </source>
</evidence>
<dbReference type="SUPFAM" id="SSF46955">
    <property type="entry name" value="Putative DNA-binding domain"/>
    <property type="match status" value="1"/>
</dbReference>
<dbReference type="PROSITE" id="PS50937">
    <property type="entry name" value="HTH_MERR_2"/>
    <property type="match status" value="1"/>
</dbReference>
<name>A0A6N9YJX5_9ACTN</name>
<dbReference type="RefSeq" id="WP_163818069.1">
    <property type="nucleotide sequence ID" value="NZ_JAAGOB010000004.1"/>
</dbReference>
<dbReference type="PROSITE" id="PS51819">
    <property type="entry name" value="VOC"/>
    <property type="match status" value="1"/>
</dbReference>
<evidence type="ECO:0000256" key="1">
    <source>
        <dbReference type="ARBA" id="ARBA00023125"/>
    </source>
</evidence>
<proteinExistence type="predicted"/>
<keyword evidence="5" id="KW-1185">Reference proteome</keyword>
<evidence type="ECO:0000313" key="5">
    <source>
        <dbReference type="Proteomes" id="UP000469185"/>
    </source>
</evidence>
<keyword evidence="1" id="KW-0238">DNA-binding</keyword>
<dbReference type="Gene3D" id="1.10.1660.10">
    <property type="match status" value="1"/>
</dbReference>
<dbReference type="InterPro" id="IPR009061">
    <property type="entry name" value="DNA-bd_dom_put_sf"/>
</dbReference>
<dbReference type="EMBL" id="JAAGOB010000004">
    <property type="protein sequence ID" value="NED95361.1"/>
    <property type="molecule type" value="Genomic_DNA"/>
</dbReference>